<feature type="domain" description="Inositolphosphotransferase Aur1/Ipt1" evidence="7">
    <location>
        <begin position="134"/>
        <end position="300"/>
    </location>
</feature>
<feature type="transmembrane region" description="Helical" evidence="6">
    <location>
        <begin position="266"/>
        <end position="285"/>
    </location>
</feature>
<evidence type="ECO:0000256" key="1">
    <source>
        <dbReference type="ARBA" id="ARBA00004141"/>
    </source>
</evidence>
<dbReference type="Pfam" id="PF14378">
    <property type="entry name" value="PAP2_3"/>
    <property type="match status" value="1"/>
</dbReference>
<dbReference type="InterPro" id="IPR052185">
    <property type="entry name" value="IPC_Synthase-Related"/>
</dbReference>
<evidence type="ECO:0000259" key="7">
    <source>
        <dbReference type="Pfam" id="PF14378"/>
    </source>
</evidence>
<dbReference type="InterPro" id="IPR036938">
    <property type="entry name" value="PAP2/HPO_sf"/>
</dbReference>
<feature type="transmembrane region" description="Helical" evidence="6">
    <location>
        <begin position="20"/>
        <end position="36"/>
    </location>
</feature>
<keyword evidence="4 6" id="KW-0472">Membrane</keyword>
<name>A0A956LXP2_UNCEI</name>
<accession>A0A956LXP2</accession>
<dbReference type="Gene3D" id="1.20.144.10">
    <property type="entry name" value="Phosphatidic acid phosphatase type 2/haloperoxidase"/>
    <property type="match status" value="1"/>
</dbReference>
<reference evidence="8" key="1">
    <citation type="submission" date="2020-04" db="EMBL/GenBank/DDBJ databases">
        <authorList>
            <person name="Zhang T."/>
        </authorList>
    </citation>
    <scope>NUCLEOTIDE SEQUENCE</scope>
    <source>
        <strain evidence="8">HKST-UBA01</strain>
    </source>
</reference>
<comment type="caution">
    <text evidence="8">The sequence shown here is derived from an EMBL/GenBank/DDBJ whole genome shotgun (WGS) entry which is preliminary data.</text>
</comment>
<organism evidence="8 9">
    <name type="scientific">Eiseniibacteriota bacterium</name>
    <dbReference type="NCBI Taxonomy" id="2212470"/>
    <lineage>
        <taxon>Bacteria</taxon>
        <taxon>Candidatus Eiseniibacteriota</taxon>
    </lineage>
</organism>
<evidence type="ECO:0000256" key="3">
    <source>
        <dbReference type="ARBA" id="ARBA00022989"/>
    </source>
</evidence>
<proteinExistence type="predicted"/>
<evidence type="ECO:0000256" key="4">
    <source>
        <dbReference type="ARBA" id="ARBA00023136"/>
    </source>
</evidence>
<dbReference type="EMBL" id="JAGQHR010000033">
    <property type="protein sequence ID" value="MCA9726472.1"/>
    <property type="molecule type" value="Genomic_DNA"/>
</dbReference>
<dbReference type="GO" id="GO:0016020">
    <property type="term" value="C:membrane"/>
    <property type="evidence" value="ECO:0007669"/>
    <property type="project" value="UniProtKB-SubCell"/>
</dbReference>
<keyword evidence="2 6" id="KW-0812">Transmembrane</keyword>
<evidence type="ECO:0000256" key="2">
    <source>
        <dbReference type="ARBA" id="ARBA00022692"/>
    </source>
</evidence>
<feature type="transmembrane region" description="Helical" evidence="6">
    <location>
        <begin position="170"/>
        <end position="188"/>
    </location>
</feature>
<evidence type="ECO:0000313" key="9">
    <source>
        <dbReference type="Proteomes" id="UP000697710"/>
    </source>
</evidence>
<evidence type="ECO:0000313" key="8">
    <source>
        <dbReference type="EMBL" id="MCA9726472.1"/>
    </source>
</evidence>
<dbReference type="PANTHER" id="PTHR31310">
    <property type="match status" value="1"/>
</dbReference>
<feature type="transmembrane region" description="Helical" evidence="6">
    <location>
        <begin position="140"/>
        <end position="158"/>
    </location>
</feature>
<feature type="transmembrane region" description="Helical" evidence="6">
    <location>
        <begin position="291"/>
        <end position="315"/>
    </location>
</feature>
<dbReference type="Proteomes" id="UP000697710">
    <property type="component" value="Unassembled WGS sequence"/>
</dbReference>
<dbReference type="CDD" id="cd03386">
    <property type="entry name" value="PAP2_Aur1_like"/>
    <property type="match status" value="1"/>
</dbReference>
<dbReference type="SUPFAM" id="SSF48317">
    <property type="entry name" value="Acid phosphatase/Vanadium-dependent haloperoxidase"/>
    <property type="match status" value="1"/>
</dbReference>
<feature type="transmembrane region" description="Helical" evidence="6">
    <location>
        <begin position="240"/>
        <end position="259"/>
    </location>
</feature>
<evidence type="ECO:0000256" key="6">
    <source>
        <dbReference type="SAM" id="Phobius"/>
    </source>
</evidence>
<comment type="subcellular location">
    <subcellularLocation>
        <location evidence="1">Membrane</location>
        <topology evidence="1">Multi-pass membrane protein</topology>
    </subcellularLocation>
</comment>
<reference evidence="8" key="2">
    <citation type="journal article" date="2021" name="Microbiome">
        <title>Successional dynamics and alternative stable states in a saline activated sludge microbial community over 9 years.</title>
        <authorList>
            <person name="Wang Y."/>
            <person name="Ye J."/>
            <person name="Ju F."/>
            <person name="Liu L."/>
            <person name="Boyd J.A."/>
            <person name="Deng Y."/>
            <person name="Parks D.H."/>
            <person name="Jiang X."/>
            <person name="Yin X."/>
            <person name="Woodcroft B.J."/>
            <person name="Tyson G.W."/>
            <person name="Hugenholtz P."/>
            <person name="Polz M.F."/>
            <person name="Zhang T."/>
        </authorList>
    </citation>
    <scope>NUCLEOTIDE SEQUENCE</scope>
    <source>
        <strain evidence="8">HKST-UBA01</strain>
    </source>
</reference>
<evidence type="ECO:0000256" key="5">
    <source>
        <dbReference type="SAM" id="MobiDB-lite"/>
    </source>
</evidence>
<dbReference type="PANTHER" id="PTHR31310:SF7">
    <property type="entry name" value="PA-PHOSPHATASE RELATED-FAMILY PROTEIN DDB_G0268928"/>
    <property type="match status" value="1"/>
</dbReference>
<feature type="region of interest" description="Disordered" evidence="5">
    <location>
        <begin position="326"/>
        <end position="345"/>
    </location>
</feature>
<dbReference type="InterPro" id="IPR026841">
    <property type="entry name" value="Aur1/Ipt1"/>
</dbReference>
<sequence length="345" mass="39578">MIGRRPRSRPPEILRDRSALIWRAAVLLLVVVYFIHIDNAMKVRPDHAFLSLLVVALVLGNARRFLLDWSPFILLWVAYDFMRGVVDDLAGKIHVLEPYLLEERLFSRFFGGRIPNFWWVAQQHAHRDAGWKHFLDNMCSGFYAMHMAAPIVLAWIFWNTLRDRAMFYRFVLAFSLVTWISFFTYFLYPSAPPWYVLDFGFIQPEPLFKGSGAGNLVAADQWIGFPLFESVYKHMNPNKFAAIPSLHSAFPLVVFIFACKRFGWRALPLAVYPLGVWFSAVYLNHHYLIDIILAWIYVFACTVVSERFLFPAIFLRGPGRRILAMGEPPAGQAGKPASGTAPALS</sequence>
<dbReference type="AlphaFoldDB" id="A0A956LXP2"/>
<protein>
    <submittedName>
        <fullName evidence="8">Inositol phosphorylceramide synthase</fullName>
    </submittedName>
</protein>
<gene>
    <name evidence="8" type="ORF">KC729_02245</name>
</gene>
<keyword evidence="3 6" id="KW-1133">Transmembrane helix</keyword>